<sequence>MSRKRLSREDVLDLLERIAEGDESALHALLAFVENEGAATRVLLLEALAEEDEETMLEAVLLTLSGEGLPEHAPLADDLSSPSPHVEDLYAPDFKTRLQAVRRLIADPDPRAIPDLTALLAEESIVAGEAAEALIALGRQVVPAMLDLLRTQTNAQVRRLAARVLSHTADERAIPLLLETLADAHSGVRWLAAEALVHIGTAVVEPLLLHLATTKPSAWRTERAYHVLHKLQGGNETQTAWLRESAHRIKNTRRADLALTARQLLDEWRQMQ</sequence>
<dbReference type="InterPro" id="IPR004155">
    <property type="entry name" value="PBS_lyase_HEAT"/>
</dbReference>
<evidence type="ECO:0000313" key="1">
    <source>
        <dbReference type="EMBL" id="GAP63929.1"/>
    </source>
</evidence>
<reference evidence="1" key="1">
    <citation type="journal article" date="2015" name="Genome Announc.">
        <title>Draft Genome Sequence of a Heterotrophic Facultative Anaerobic Thermophilic Bacterium, Ardenticatena maritima Strain 110ST.</title>
        <authorList>
            <person name="Kawaichi S."/>
            <person name="Yoshida T."/>
            <person name="Sako Y."/>
            <person name="Nakamura R."/>
        </authorList>
    </citation>
    <scope>NUCLEOTIDE SEQUENCE [LARGE SCALE GENOMIC DNA]</scope>
    <source>
        <strain evidence="1">110S</strain>
    </source>
</reference>
<protein>
    <recommendedName>
        <fullName evidence="5">HEAT repeat domain-containing protein</fullName>
    </recommendedName>
</protein>
<dbReference type="SMART" id="SM00567">
    <property type="entry name" value="EZ_HEAT"/>
    <property type="match status" value="5"/>
</dbReference>
<dbReference type="Proteomes" id="UP000037784">
    <property type="component" value="Unassembled WGS sequence"/>
</dbReference>
<dbReference type="Pfam" id="PF13646">
    <property type="entry name" value="HEAT_2"/>
    <property type="match status" value="1"/>
</dbReference>
<proteinExistence type="predicted"/>
<comment type="caution">
    <text evidence="1">The sequence shown here is derived from an EMBL/GenBank/DDBJ whole genome shotgun (WGS) entry which is preliminary data.</text>
</comment>
<gene>
    <name evidence="1" type="ORF">ARMA_2352</name>
    <name evidence="2" type="ORF">SE16_02210</name>
</gene>
<organism evidence="1 3">
    <name type="scientific">Ardenticatena maritima</name>
    <dbReference type="NCBI Taxonomy" id="872965"/>
    <lineage>
        <taxon>Bacteria</taxon>
        <taxon>Bacillati</taxon>
        <taxon>Chloroflexota</taxon>
        <taxon>Ardenticatenia</taxon>
        <taxon>Ardenticatenales</taxon>
        <taxon>Ardenticatenaceae</taxon>
        <taxon>Ardenticatena</taxon>
    </lineage>
</organism>
<dbReference type="RefSeq" id="WP_054493700.1">
    <property type="nucleotide sequence ID" value="NZ_BBZA01000211.1"/>
</dbReference>
<dbReference type="STRING" id="872965.SE16_02210"/>
<evidence type="ECO:0008006" key="5">
    <source>
        <dbReference type="Google" id="ProtNLM"/>
    </source>
</evidence>
<dbReference type="InterPro" id="IPR011989">
    <property type="entry name" value="ARM-like"/>
</dbReference>
<dbReference type="AlphaFoldDB" id="A0A0M8KAS1"/>
<dbReference type="Gene3D" id="1.25.10.10">
    <property type="entry name" value="Leucine-rich Repeat Variant"/>
    <property type="match status" value="1"/>
</dbReference>
<reference evidence="2 4" key="2">
    <citation type="submission" date="2015-07" db="EMBL/GenBank/DDBJ databases">
        <title>Whole genome sequence of Ardenticatena maritima DSM 23922.</title>
        <authorList>
            <person name="Hemp J."/>
            <person name="Ward L.M."/>
            <person name="Pace L.A."/>
            <person name="Fischer W.W."/>
        </authorList>
    </citation>
    <scope>NUCLEOTIDE SEQUENCE [LARGE SCALE GENOMIC DNA]</scope>
    <source>
        <strain evidence="2 4">110S</strain>
    </source>
</reference>
<dbReference type="SUPFAM" id="SSF48371">
    <property type="entry name" value="ARM repeat"/>
    <property type="match status" value="1"/>
</dbReference>
<evidence type="ECO:0000313" key="2">
    <source>
        <dbReference type="EMBL" id="KPL89305.1"/>
    </source>
</evidence>
<accession>A0A0M8KAS1</accession>
<dbReference type="Proteomes" id="UP000050502">
    <property type="component" value="Unassembled WGS sequence"/>
</dbReference>
<dbReference type="InterPro" id="IPR021133">
    <property type="entry name" value="HEAT_type_2"/>
</dbReference>
<dbReference type="EMBL" id="LGKN01000003">
    <property type="protein sequence ID" value="KPL89305.1"/>
    <property type="molecule type" value="Genomic_DNA"/>
</dbReference>
<evidence type="ECO:0000313" key="4">
    <source>
        <dbReference type="Proteomes" id="UP000050502"/>
    </source>
</evidence>
<evidence type="ECO:0000313" key="3">
    <source>
        <dbReference type="Proteomes" id="UP000037784"/>
    </source>
</evidence>
<dbReference type="EMBL" id="BBZA01000211">
    <property type="protein sequence ID" value="GAP63929.1"/>
    <property type="molecule type" value="Genomic_DNA"/>
</dbReference>
<name>A0A0M8KAS1_9CHLR</name>
<keyword evidence="3" id="KW-1185">Reference proteome</keyword>
<reference evidence="3" key="3">
    <citation type="submission" date="2015-08" db="EMBL/GenBank/DDBJ databases">
        <title>Draft Genome Sequence of a Heterotrophic Facultative Anaerobic Bacterium Ardenticatena maritima Strain 110S.</title>
        <authorList>
            <person name="Kawaichi S."/>
            <person name="Yoshida T."/>
            <person name="Sako Y."/>
            <person name="Nakamura R."/>
        </authorList>
    </citation>
    <scope>NUCLEOTIDE SEQUENCE [LARGE SCALE GENOMIC DNA]</scope>
    <source>
        <strain evidence="3">110S</strain>
    </source>
</reference>
<dbReference type="PROSITE" id="PS50077">
    <property type="entry name" value="HEAT_REPEAT"/>
    <property type="match status" value="1"/>
</dbReference>
<dbReference type="InterPro" id="IPR016024">
    <property type="entry name" value="ARM-type_fold"/>
</dbReference>